<name>A0A158QNR2_HAEPC</name>
<accession>A0A158QNR2</accession>
<feature type="region of interest" description="Disordered" evidence="1">
    <location>
        <begin position="1097"/>
        <end position="1124"/>
    </location>
</feature>
<dbReference type="EMBL" id="UZAF01017445">
    <property type="protein sequence ID" value="VDO41734.1"/>
    <property type="molecule type" value="Genomic_DNA"/>
</dbReference>
<dbReference type="OrthoDB" id="5831843at2759"/>
<organism evidence="4">
    <name type="scientific">Haemonchus placei</name>
    <name type="common">Barber's pole worm</name>
    <dbReference type="NCBI Taxonomy" id="6290"/>
    <lineage>
        <taxon>Eukaryota</taxon>
        <taxon>Metazoa</taxon>
        <taxon>Ecdysozoa</taxon>
        <taxon>Nematoda</taxon>
        <taxon>Chromadorea</taxon>
        <taxon>Rhabditida</taxon>
        <taxon>Rhabditina</taxon>
        <taxon>Rhabditomorpha</taxon>
        <taxon>Strongyloidea</taxon>
        <taxon>Trichostrongylidae</taxon>
        <taxon>Haemonchus</taxon>
    </lineage>
</organism>
<evidence type="ECO:0000313" key="4">
    <source>
        <dbReference type="WBParaSite" id="HPLM_0001100101-mRNA-1"/>
    </source>
</evidence>
<proteinExistence type="predicted"/>
<evidence type="ECO:0000313" key="3">
    <source>
        <dbReference type="Proteomes" id="UP000268014"/>
    </source>
</evidence>
<feature type="compositionally biased region" description="Polar residues" evidence="1">
    <location>
        <begin position="856"/>
        <end position="868"/>
    </location>
</feature>
<reference evidence="4" key="1">
    <citation type="submission" date="2016-04" db="UniProtKB">
        <authorList>
            <consortium name="WormBaseParasite"/>
        </authorList>
    </citation>
    <scope>IDENTIFICATION</scope>
</reference>
<dbReference type="WBParaSite" id="HPLM_0001100101-mRNA-1">
    <property type="protein sequence ID" value="HPLM_0001100101-mRNA-1"/>
    <property type="gene ID" value="HPLM_0001100101"/>
</dbReference>
<keyword evidence="3" id="KW-1185">Reference proteome</keyword>
<gene>
    <name evidence="2" type="ORF">HPLM_LOCUS10993</name>
</gene>
<evidence type="ECO:0000256" key="1">
    <source>
        <dbReference type="SAM" id="MobiDB-lite"/>
    </source>
</evidence>
<reference evidence="2 3" key="2">
    <citation type="submission" date="2018-11" db="EMBL/GenBank/DDBJ databases">
        <authorList>
            <consortium name="Pathogen Informatics"/>
        </authorList>
    </citation>
    <scope>NUCLEOTIDE SEQUENCE [LARGE SCALE GENOMIC DNA]</scope>
    <source>
        <strain evidence="2 3">MHpl1</strain>
    </source>
</reference>
<evidence type="ECO:0000313" key="2">
    <source>
        <dbReference type="EMBL" id="VDO41734.1"/>
    </source>
</evidence>
<feature type="region of interest" description="Disordered" evidence="1">
    <location>
        <begin position="983"/>
        <end position="1007"/>
    </location>
</feature>
<protein>
    <submittedName>
        <fullName evidence="4">Auxilin-like protein 1</fullName>
    </submittedName>
</protein>
<feature type="compositionally biased region" description="Basic and acidic residues" evidence="1">
    <location>
        <begin position="869"/>
        <end position="878"/>
    </location>
</feature>
<dbReference type="OMA" id="NTGLHES"/>
<dbReference type="Proteomes" id="UP000268014">
    <property type="component" value="Unassembled WGS sequence"/>
</dbReference>
<dbReference type="AlphaFoldDB" id="A0A158QNR2"/>
<dbReference type="STRING" id="6290.A0A158QNR2"/>
<feature type="region of interest" description="Disordered" evidence="1">
    <location>
        <begin position="342"/>
        <end position="368"/>
    </location>
</feature>
<sequence>MSKSVEEKGAIIRIGEHLYGFEGIRDLSLKAAADVDRFFGRQPSGDLSYQSPDQFLNHFVEGYSNSFYKSSLSRSVHDLSEWKRKHSDPPVVTPSRSYGELHFHNERMHMEKEAHVAPAPHKEESNYAQIRSTETETLIHTGRPLELSQYPMLDRLTQAMSNSVHDVQEKLYNTVTVHSGSEPSLNQQHYRYGSLDSRGEPKFQNTAPFECNHHLVRDFEDAMSESSTALVCDADVQPIAPRLQSEGSIRSMTSSRRSMVDHLSVDQLSDAVFHTPVSSYSDVVEPAYDPYRHETKHRVVSEDLGTEIHVRRSKELPTHNTASGHGHDDKRSTMTITKTMNITDCGEGSDVSDSETLRPQPSIDSHSDSDATIVANEIEILQKAAELDEAHLHAHVKLIPSQHSWESDGIARQKSNEEAEALLRDVHSTHQALQEQIQRYSSMSSLNSSKKELIYDPVAKDPEHIYDPVAYGGLHHAHGAIVLSEPVKRPLAVSPPLYDEAAVDESHNIDVLQYSETDLSNHHAYLDNDEHIYEEIGPHPPGSIGHGVSPSDIGHGVSPSDIGHGVSPSIIGQGVTDKRETTQYHYAVSTKIGEGAVDARNVKEHDYPMPTPIGEGVSDAKKTTSHDYEVLQKVPEAVNGVSPIYKDDYKGVKVISDVNSNVEKAVTVTSSVKEDVPWQGYRVEPNEVGEVVHAKLVHIDYNEDDSKAHMGKVNRTLGKEHQIIRNLDENRGISREENTMRSTEKTAYVKPAVHDTHGGRAFDLNKYEELGGEELPKEEFDRETAAATVAIRRMSRTNQWSEDDERRSRGYLTPGLKGHVVLPNGISEDPSPDGLVSLRLIIGYCDLSQHDVQNSYHEGTFGKQNTQDTHGKETKKSHEKAAIFHELTYEGISPRSHETRHLYKTKSAGDLKSGGVMEILRYQPGIDDELKKDQKKPATIGEGVVSHARGREGHTAVVHPATSDTQTVRKGFVHEMARRLEQTLAEETAKKPTPARLPRTKSSERSWQKIQGTEIGSGAVPTGQRVAQSAAIGTGAVSAGFEPSKASSDVPSVSVHDAIRTFEQASSKQHSYKDDIVEIPYETQQMERQRMVSIGTPESINLDEMDLPRWSPNRNITGAASPSG</sequence>
<feature type="compositionally biased region" description="Polar residues" evidence="1">
    <location>
        <begin position="1112"/>
        <end position="1124"/>
    </location>
</feature>
<feature type="region of interest" description="Disordered" evidence="1">
    <location>
        <begin position="856"/>
        <end position="878"/>
    </location>
</feature>